<reference evidence="3 4" key="2">
    <citation type="submission" date="2008-10" db="EMBL/GenBank/DDBJ databases">
        <title>Draft genome sequence of Clostridium hiranonis (DSM 13275).</title>
        <authorList>
            <person name="Sudarsanam P."/>
            <person name="Ley R."/>
            <person name="Guruge J."/>
            <person name="Turnbaugh P.J."/>
            <person name="Mahowald M."/>
            <person name="Liep D."/>
            <person name="Gordon J."/>
        </authorList>
    </citation>
    <scope>NUCLEOTIDE SEQUENCE [LARGE SCALE GENOMIC DNA]</scope>
    <source>
        <strain evidence="3 4">DSM 13275</strain>
    </source>
</reference>
<dbReference type="RefSeq" id="WP_006439104.1">
    <property type="nucleotide sequence ID" value="NZ_DS995355.1"/>
</dbReference>
<protein>
    <submittedName>
        <fullName evidence="3">Cupin domain protein</fullName>
    </submittedName>
</protein>
<dbReference type="EMBL" id="ABWP01000008">
    <property type="protein sequence ID" value="EEA86175.1"/>
    <property type="molecule type" value="Genomic_DNA"/>
</dbReference>
<name>B6FWD6_PEPHT</name>
<dbReference type="eggNOG" id="COG0662">
    <property type="taxonomic scope" value="Bacteria"/>
</dbReference>
<dbReference type="InterPro" id="IPR051610">
    <property type="entry name" value="GPI/OXD"/>
</dbReference>
<evidence type="ECO:0000313" key="3">
    <source>
        <dbReference type="EMBL" id="EEA86175.1"/>
    </source>
</evidence>
<accession>B6FWD6</accession>
<keyword evidence="4" id="KW-1185">Reference proteome</keyword>
<reference evidence="3 4" key="1">
    <citation type="submission" date="2008-09" db="EMBL/GenBank/DDBJ databases">
        <authorList>
            <person name="Fulton L."/>
            <person name="Clifton S."/>
            <person name="Fulton B."/>
            <person name="Xu J."/>
            <person name="Minx P."/>
            <person name="Pepin K.H."/>
            <person name="Johnson M."/>
            <person name="Thiruvilangam P."/>
            <person name="Bhonagiri V."/>
            <person name="Nash W.E."/>
            <person name="Mardis E.R."/>
            <person name="Wilson R.K."/>
        </authorList>
    </citation>
    <scope>NUCLEOTIDE SEQUENCE [LARGE SCALE GENOMIC DNA]</scope>
    <source>
        <strain evidence="3 4">DSM 13275</strain>
    </source>
</reference>
<proteinExistence type="predicted"/>
<gene>
    <name evidence="3" type="ORF">CLOHIR_00185</name>
</gene>
<dbReference type="InterPro" id="IPR014710">
    <property type="entry name" value="RmlC-like_jellyroll"/>
</dbReference>
<dbReference type="Gene3D" id="2.60.120.10">
    <property type="entry name" value="Jelly Rolls"/>
    <property type="match status" value="1"/>
</dbReference>
<organism evidence="3 4">
    <name type="scientific">Peptacetobacter hiranonis (strain DSM 13275 / JCM 10541 / KCTC 15199 / TO-931)</name>
    <name type="common">Clostridium hiranonis</name>
    <dbReference type="NCBI Taxonomy" id="500633"/>
    <lineage>
        <taxon>Bacteria</taxon>
        <taxon>Bacillati</taxon>
        <taxon>Bacillota</taxon>
        <taxon>Clostridia</taxon>
        <taxon>Peptostreptococcales</taxon>
        <taxon>Peptostreptococcaceae</taxon>
        <taxon>Peptacetobacter</taxon>
    </lineage>
</organism>
<feature type="domain" description="Cupin type-2" evidence="2">
    <location>
        <begin position="44"/>
        <end position="112"/>
    </location>
</feature>
<dbReference type="InterPro" id="IPR013096">
    <property type="entry name" value="Cupin_2"/>
</dbReference>
<dbReference type="AlphaFoldDB" id="B6FWD6"/>
<dbReference type="Proteomes" id="UP000003178">
    <property type="component" value="Unassembled WGS sequence"/>
</dbReference>
<dbReference type="SUPFAM" id="SSF51182">
    <property type="entry name" value="RmlC-like cupins"/>
    <property type="match status" value="1"/>
</dbReference>
<evidence type="ECO:0000256" key="1">
    <source>
        <dbReference type="ARBA" id="ARBA00022723"/>
    </source>
</evidence>
<dbReference type="HOGENOM" id="CLU_116722_3_1_9"/>
<dbReference type="PANTHER" id="PTHR35848">
    <property type="entry name" value="OXALATE-BINDING PROTEIN"/>
    <property type="match status" value="1"/>
</dbReference>
<evidence type="ECO:0000259" key="2">
    <source>
        <dbReference type="Pfam" id="PF07883"/>
    </source>
</evidence>
<sequence length="117" mass="12921">MIRKKLETTTQVREHVQGGKGKGDFTVLVTPEELRGHGRLFNRIVLEPGASIGEHDHTKDFEVYYILSGKGLVNDNGEEIVVEEGDVIYTADGAKHSIENIGDGPLDFLAVVLFDEK</sequence>
<dbReference type="STRING" id="500633.CLOHIR_00185"/>
<dbReference type="Pfam" id="PF07883">
    <property type="entry name" value="Cupin_2"/>
    <property type="match status" value="1"/>
</dbReference>
<dbReference type="CDD" id="cd02221">
    <property type="entry name" value="cupin_TM1287-like"/>
    <property type="match status" value="1"/>
</dbReference>
<evidence type="ECO:0000313" key="4">
    <source>
        <dbReference type="Proteomes" id="UP000003178"/>
    </source>
</evidence>
<dbReference type="InterPro" id="IPR011051">
    <property type="entry name" value="RmlC_Cupin_sf"/>
</dbReference>
<comment type="caution">
    <text evidence="3">The sequence shown here is derived from an EMBL/GenBank/DDBJ whole genome shotgun (WGS) entry which is preliminary data.</text>
</comment>
<dbReference type="OrthoDB" id="9797047at2"/>
<dbReference type="PANTHER" id="PTHR35848:SF6">
    <property type="entry name" value="CUPIN TYPE-2 DOMAIN-CONTAINING PROTEIN"/>
    <property type="match status" value="1"/>
</dbReference>
<dbReference type="GO" id="GO:0046872">
    <property type="term" value="F:metal ion binding"/>
    <property type="evidence" value="ECO:0007669"/>
    <property type="project" value="UniProtKB-KW"/>
</dbReference>
<keyword evidence="1" id="KW-0479">Metal-binding</keyword>